<dbReference type="Proteomes" id="UP001234581">
    <property type="component" value="Unassembled WGS sequence"/>
</dbReference>
<keyword evidence="5" id="KW-1185">Reference proteome</keyword>
<comment type="caution">
    <text evidence="4">The sequence shown here is derived from an EMBL/GenBank/DDBJ whole genome shotgun (WGS) entry which is preliminary data.</text>
</comment>
<dbReference type="GO" id="GO:0005524">
    <property type="term" value="F:ATP binding"/>
    <property type="evidence" value="ECO:0007669"/>
    <property type="project" value="UniProtKB-KW"/>
</dbReference>
<dbReference type="InterPro" id="IPR027417">
    <property type="entry name" value="P-loop_NTPase"/>
</dbReference>
<evidence type="ECO:0000256" key="2">
    <source>
        <dbReference type="ARBA" id="ARBA00022741"/>
    </source>
</evidence>
<dbReference type="RefSeq" id="XP_058337983.1">
    <property type="nucleotide sequence ID" value="XM_058491259.1"/>
</dbReference>
<dbReference type="GO" id="GO:0016887">
    <property type="term" value="F:ATP hydrolysis activity"/>
    <property type="evidence" value="ECO:0007669"/>
    <property type="project" value="InterPro"/>
</dbReference>
<name>A0AAD7UUP1_9FUNG</name>
<dbReference type="GO" id="GO:0005739">
    <property type="term" value="C:mitochondrion"/>
    <property type="evidence" value="ECO:0007669"/>
    <property type="project" value="TreeGrafter"/>
</dbReference>
<evidence type="ECO:0000256" key="3">
    <source>
        <dbReference type="ARBA" id="ARBA00022840"/>
    </source>
</evidence>
<proteinExistence type="inferred from homology"/>
<dbReference type="InterPro" id="IPR005654">
    <property type="entry name" value="ATPase_AFG1-like"/>
</dbReference>
<sequence>MRYNTLATFLFRQSTTRPLVPQCYRHVRPCIAFQRRHLQTVIEPVGNRTRSAAPLETYDNTTTLYDDPYQRAVVKHLNKLWHLLKDCEPHHNAKDTKHDQDVRSQLAKEDVPRSIYIYGSVGTGKTMVMDLFYSTLPTPYKKRVHYHELMLDVHARIHALNSSSSKNKNNNGKKQHPLSQIADDLASNTCILCLDEFQVTDIADAMLLRQLVDALIDRGVVLVTTSNRHPTSLYENGHHRLLFYPCIRRIMNDFTVLCLDGGVDYRRAFRMFEGEQYNDNDAFLYPLNETTRERMNDQLRQLTNNQPMTPLVVDLLNRTARIPAHVDGVGAARFSDLCSEALSAADYLALVRNLHTLVLTDIPAVMERVEVRRFITLIDALYESRIRLYASAECAVEDLCFKPDPESQEMLLMGQQSSLFTGEEETFALQRALSRLIEMQTRQWMARRT</sequence>
<evidence type="ECO:0000313" key="4">
    <source>
        <dbReference type="EMBL" id="KAJ8653069.1"/>
    </source>
</evidence>
<organism evidence="4 5">
    <name type="scientific">Lichtheimia ornata</name>
    <dbReference type="NCBI Taxonomy" id="688661"/>
    <lineage>
        <taxon>Eukaryota</taxon>
        <taxon>Fungi</taxon>
        <taxon>Fungi incertae sedis</taxon>
        <taxon>Mucoromycota</taxon>
        <taxon>Mucoromycotina</taxon>
        <taxon>Mucoromycetes</taxon>
        <taxon>Mucorales</taxon>
        <taxon>Lichtheimiaceae</taxon>
        <taxon>Lichtheimia</taxon>
    </lineage>
</organism>
<dbReference type="GeneID" id="83218690"/>
<protein>
    <submittedName>
        <fullName evidence="4">Uncharacterized protein</fullName>
    </submittedName>
</protein>
<dbReference type="NCBIfam" id="NF040713">
    <property type="entry name" value="ZapE"/>
    <property type="match status" value="1"/>
</dbReference>
<dbReference type="Gene3D" id="3.40.50.300">
    <property type="entry name" value="P-loop containing nucleotide triphosphate hydrolases"/>
    <property type="match status" value="1"/>
</dbReference>
<dbReference type="AlphaFoldDB" id="A0AAD7UUP1"/>
<gene>
    <name evidence="4" type="ORF">O0I10_011289</name>
</gene>
<reference evidence="4 5" key="1">
    <citation type="submission" date="2023-03" db="EMBL/GenBank/DDBJ databases">
        <title>Genome sequence of Lichtheimia ornata CBS 291.66.</title>
        <authorList>
            <person name="Mohabir J.T."/>
            <person name="Shea T.P."/>
            <person name="Kurbessoian T."/>
            <person name="Berby B."/>
            <person name="Fontaine J."/>
            <person name="Livny J."/>
            <person name="Gnirke A."/>
            <person name="Stajich J.E."/>
            <person name="Cuomo C.A."/>
        </authorList>
    </citation>
    <scope>NUCLEOTIDE SEQUENCE [LARGE SCALE GENOMIC DNA]</scope>
    <source>
        <strain evidence="4">CBS 291.66</strain>
    </source>
</reference>
<dbReference type="Pfam" id="PF03969">
    <property type="entry name" value="AFG1_ATPase"/>
    <property type="match status" value="1"/>
</dbReference>
<dbReference type="SUPFAM" id="SSF52540">
    <property type="entry name" value="P-loop containing nucleoside triphosphate hydrolases"/>
    <property type="match status" value="1"/>
</dbReference>
<accession>A0AAD7UUP1</accession>
<dbReference type="EMBL" id="JARTCD010000086">
    <property type="protein sequence ID" value="KAJ8653069.1"/>
    <property type="molecule type" value="Genomic_DNA"/>
</dbReference>
<keyword evidence="3" id="KW-0067">ATP-binding</keyword>
<dbReference type="PANTHER" id="PTHR12169:SF6">
    <property type="entry name" value="AFG1-LIKE ATPASE"/>
    <property type="match status" value="1"/>
</dbReference>
<evidence type="ECO:0000313" key="5">
    <source>
        <dbReference type="Proteomes" id="UP001234581"/>
    </source>
</evidence>
<keyword evidence="2" id="KW-0547">Nucleotide-binding</keyword>
<evidence type="ECO:0000256" key="1">
    <source>
        <dbReference type="ARBA" id="ARBA00010322"/>
    </source>
</evidence>
<comment type="similarity">
    <text evidence="1">Belongs to the AFG1 ATPase family.</text>
</comment>
<dbReference type="PANTHER" id="PTHR12169">
    <property type="entry name" value="ATPASE N2B"/>
    <property type="match status" value="1"/>
</dbReference>